<dbReference type="InterPro" id="IPR001647">
    <property type="entry name" value="HTH_TetR"/>
</dbReference>
<protein>
    <submittedName>
        <fullName evidence="4">TetR/AcrR family transcriptional regulator</fullName>
    </submittedName>
</protein>
<dbReference type="SUPFAM" id="SSF46689">
    <property type="entry name" value="Homeodomain-like"/>
    <property type="match status" value="1"/>
</dbReference>
<name>A0ABY5PKH0_9ACTN</name>
<accession>A0ABY5PKH0</accession>
<evidence type="ECO:0000256" key="2">
    <source>
        <dbReference type="PROSITE-ProRule" id="PRU00335"/>
    </source>
</evidence>
<reference evidence="5" key="1">
    <citation type="submission" date="2021-11" db="EMBL/GenBank/DDBJ databases">
        <title>Cultivation dependent microbiological survey of springs from the worlds oldest radium mine currently devoted to the extraction of radon-saturated water.</title>
        <authorList>
            <person name="Kapinusova G."/>
            <person name="Smrhova T."/>
            <person name="Strejcek M."/>
            <person name="Suman J."/>
            <person name="Jani K."/>
            <person name="Pajer P."/>
            <person name="Uhlik O."/>
        </authorList>
    </citation>
    <scope>NUCLEOTIDE SEQUENCE [LARGE SCALE GENOMIC DNA]</scope>
    <source>
        <strain evidence="5">J379</strain>
    </source>
</reference>
<evidence type="ECO:0000259" key="3">
    <source>
        <dbReference type="PROSITE" id="PS50977"/>
    </source>
</evidence>
<organism evidence="4 5">
    <name type="scientific">Svornostia abyssi</name>
    <dbReference type="NCBI Taxonomy" id="2898438"/>
    <lineage>
        <taxon>Bacteria</taxon>
        <taxon>Bacillati</taxon>
        <taxon>Actinomycetota</taxon>
        <taxon>Thermoleophilia</taxon>
        <taxon>Solirubrobacterales</taxon>
        <taxon>Baekduiaceae</taxon>
        <taxon>Svornostia</taxon>
    </lineage>
</organism>
<dbReference type="EMBL" id="CP088295">
    <property type="protein sequence ID" value="UUY04925.1"/>
    <property type="molecule type" value="Genomic_DNA"/>
</dbReference>
<dbReference type="InterPro" id="IPR050109">
    <property type="entry name" value="HTH-type_TetR-like_transc_reg"/>
</dbReference>
<evidence type="ECO:0000313" key="5">
    <source>
        <dbReference type="Proteomes" id="UP001058860"/>
    </source>
</evidence>
<dbReference type="PANTHER" id="PTHR30055:SF226">
    <property type="entry name" value="HTH-TYPE TRANSCRIPTIONAL REGULATOR PKSA"/>
    <property type="match status" value="1"/>
</dbReference>
<dbReference type="PRINTS" id="PR00455">
    <property type="entry name" value="HTHTETR"/>
</dbReference>
<dbReference type="RefSeq" id="WP_353865403.1">
    <property type="nucleotide sequence ID" value="NZ_CP088295.1"/>
</dbReference>
<sequence length="219" mass="23534">MSELVRPWRGVSPEQRVAERRERLLAAALEVFTTSGYAAARVRDVCAEAGLTQRYFYESFADKESALIVLAQEIVADLVTAAGPSLPGAAAGHDDAVAALARAAVCSLTDDPRRARILFVEVVGVSPALEDVRRTVIGGLARVTQEAVAGAYGDWARDSLEIELIGRTLVGAAQELLIAYIRGELPITQEELIEHVGRVFLRARPIIAALAAEHTAVQH</sequence>
<evidence type="ECO:0000256" key="1">
    <source>
        <dbReference type="ARBA" id="ARBA00023125"/>
    </source>
</evidence>
<feature type="DNA-binding region" description="H-T-H motif" evidence="2">
    <location>
        <begin position="41"/>
        <end position="60"/>
    </location>
</feature>
<feature type="domain" description="HTH tetR-type" evidence="3">
    <location>
        <begin position="18"/>
        <end position="78"/>
    </location>
</feature>
<dbReference type="InterPro" id="IPR009057">
    <property type="entry name" value="Homeodomain-like_sf"/>
</dbReference>
<evidence type="ECO:0000313" key="4">
    <source>
        <dbReference type="EMBL" id="UUY04925.1"/>
    </source>
</evidence>
<proteinExistence type="predicted"/>
<dbReference type="Pfam" id="PF00440">
    <property type="entry name" value="TetR_N"/>
    <property type="match status" value="1"/>
</dbReference>
<dbReference type="Gene3D" id="1.10.357.10">
    <property type="entry name" value="Tetracycline Repressor, domain 2"/>
    <property type="match status" value="1"/>
</dbReference>
<dbReference type="Proteomes" id="UP001058860">
    <property type="component" value="Chromosome"/>
</dbReference>
<keyword evidence="5" id="KW-1185">Reference proteome</keyword>
<keyword evidence="1 2" id="KW-0238">DNA-binding</keyword>
<gene>
    <name evidence="4" type="ORF">LRS13_05190</name>
</gene>
<dbReference type="PROSITE" id="PS50977">
    <property type="entry name" value="HTH_TETR_2"/>
    <property type="match status" value="1"/>
</dbReference>
<dbReference type="PANTHER" id="PTHR30055">
    <property type="entry name" value="HTH-TYPE TRANSCRIPTIONAL REGULATOR RUTR"/>
    <property type="match status" value="1"/>
</dbReference>